<keyword evidence="3" id="KW-1185">Reference proteome</keyword>
<dbReference type="Proteomes" id="UP001500459">
    <property type="component" value="Unassembled WGS sequence"/>
</dbReference>
<dbReference type="EMBL" id="BAABCW010000012">
    <property type="protein sequence ID" value="GAA3513035.1"/>
    <property type="molecule type" value="Genomic_DNA"/>
</dbReference>
<organism evidence="2 3">
    <name type="scientific">Aquimarina addita</name>
    <dbReference type="NCBI Taxonomy" id="870485"/>
    <lineage>
        <taxon>Bacteria</taxon>
        <taxon>Pseudomonadati</taxon>
        <taxon>Bacteroidota</taxon>
        <taxon>Flavobacteriia</taxon>
        <taxon>Flavobacteriales</taxon>
        <taxon>Flavobacteriaceae</taxon>
        <taxon>Aquimarina</taxon>
    </lineage>
</organism>
<feature type="transmembrane region" description="Helical" evidence="1">
    <location>
        <begin position="45"/>
        <end position="65"/>
    </location>
</feature>
<keyword evidence="1" id="KW-0472">Membrane</keyword>
<protein>
    <recommendedName>
        <fullName evidence="4">Anti-sigma factor</fullName>
    </recommendedName>
</protein>
<comment type="caution">
    <text evidence="2">The sequence shown here is derived from an EMBL/GenBank/DDBJ whole genome shotgun (WGS) entry which is preliminary data.</text>
</comment>
<name>A0ABP6UR69_9FLAO</name>
<proteinExistence type="predicted"/>
<keyword evidence="1" id="KW-1133">Transmembrane helix</keyword>
<reference evidence="3" key="1">
    <citation type="journal article" date="2019" name="Int. J. Syst. Evol. Microbiol.">
        <title>The Global Catalogue of Microorganisms (GCM) 10K type strain sequencing project: providing services to taxonomists for standard genome sequencing and annotation.</title>
        <authorList>
            <consortium name="The Broad Institute Genomics Platform"/>
            <consortium name="The Broad Institute Genome Sequencing Center for Infectious Disease"/>
            <person name="Wu L."/>
            <person name="Ma J."/>
        </authorList>
    </citation>
    <scope>NUCLEOTIDE SEQUENCE [LARGE SCALE GENOMIC DNA]</scope>
    <source>
        <strain evidence="3">JCM 17106</strain>
    </source>
</reference>
<evidence type="ECO:0000313" key="2">
    <source>
        <dbReference type="EMBL" id="GAA3513035.1"/>
    </source>
</evidence>
<gene>
    <name evidence="2" type="ORF">GCM10022393_28570</name>
</gene>
<evidence type="ECO:0000256" key="1">
    <source>
        <dbReference type="SAM" id="Phobius"/>
    </source>
</evidence>
<dbReference type="RefSeq" id="WP_344928560.1">
    <property type="nucleotide sequence ID" value="NZ_BAABCW010000012.1"/>
</dbReference>
<sequence length="276" mass="31323">MAPLKFEDSIKEKLEQRAIKPSKGSWEKLSNQMDMLERKKRNSGTHWYVIAASIVGVLILTSVFFNNKNTSDSKYPQLVDTSNKELEKIKNEELLENKNSKKIVSSEKTEGLENKKKKLYHQPEVSGVNHVVSSKKHILFNKHTNHELMVDKLAVIEKKNSVFAEVADSLNPAQENHETRIKGTLISDKNIANVVSQIKELQKNDSTITTNEIDQLLLKAQRQITARHTVKSNTISASALLLDVETELDETFKNRVFEALKSGFQKVKTAVAEREN</sequence>
<accession>A0ABP6UR69</accession>
<evidence type="ECO:0008006" key="4">
    <source>
        <dbReference type="Google" id="ProtNLM"/>
    </source>
</evidence>
<evidence type="ECO:0000313" key="3">
    <source>
        <dbReference type="Proteomes" id="UP001500459"/>
    </source>
</evidence>
<keyword evidence="1" id="KW-0812">Transmembrane</keyword>